<dbReference type="Proteomes" id="UP001549145">
    <property type="component" value="Unassembled WGS sequence"/>
</dbReference>
<comment type="caution">
    <text evidence="1">The sequence shown here is derived from an EMBL/GenBank/DDBJ whole genome shotgun (WGS) entry which is preliminary data.</text>
</comment>
<sequence>MGGLPPAGGNEDGGAAALPTLGDALAVLCVDLIAVLPAQDRAAARERLANRLYEQARTPRSGPAAALLGAIANAMMRLEG</sequence>
<keyword evidence="2" id="KW-1185">Reference proteome</keyword>
<dbReference type="RefSeq" id="WP_238278105.1">
    <property type="nucleotide sequence ID" value="NZ_BPQL01000029.1"/>
</dbReference>
<name>A0ABV2L6G2_9HYPH</name>
<evidence type="ECO:0000313" key="2">
    <source>
        <dbReference type="Proteomes" id="UP001549145"/>
    </source>
</evidence>
<reference evidence="1 2" key="1">
    <citation type="submission" date="2024-06" db="EMBL/GenBank/DDBJ databases">
        <title>Genomic Encyclopedia of Type Strains, Phase IV (KMG-IV): sequencing the most valuable type-strain genomes for metagenomic binning, comparative biology and taxonomic classification.</title>
        <authorList>
            <person name="Goeker M."/>
        </authorList>
    </citation>
    <scope>NUCLEOTIDE SEQUENCE [LARGE SCALE GENOMIC DNA]</scope>
    <source>
        <strain evidence="1 2">DSM 21331</strain>
    </source>
</reference>
<protein>
    <submittedName>
        <fullName evidence="1">Uncharacterized protein</fullName>
    </submittedName>
</protein>
<accession>A0ABV2L6G2</accession>
<evidence type="ECO:0000313" key="1">
    <source>
        <dbReference type="EMBL" id="MET3692371.1"/>
    </source>
</evidence>
<proteinExistence type="predicted"/>
<gene>
    <name evidence="1" type="ORF">ABID43_001907</name>
</gene>
<dbReference type="EMBL" id="JBEPMM010000004">
    <property type="protein sequence ID" value="MET3692371.1"/>
    <property type="molecule type" value="Genomic_DNA"/>
</dbReference>
<organism evidence="1 2">
    <name type="scientific">Methylobacterium goesingense</name>
    <dbReference type="NCBI Taxonomy" id="243690"/>
    <lineage>
        <taxon>Bacteria</taxon>
        <taxon>Pseudomonadati</taxon>
        <taxon>Pseudomonadota</taxon>
        <taxon>Alphaproteobacteria</taxon>
        <taxon>Hyphomicrobiales</taxon>
        <taxon>Methylobacteriaceae</taxon>
        <taxon>Methylobacterium</taxon>
    </lineage>
</organism>